<proteinExistence type="predicted"/>
<accession>A0A2N5VLE6</accession>
<evidence type="ECO:0000313" key="1">
    <source>
        <dbReference type="EMBL" id="PLW38081.1"/>
    </source>
</evidence>
<organism evidence="2 3">
    <name type="scientific">Puccinia coronata f. sp. avenae</name>
    <dbReference type="NCBI Taxonomy" id="200324"/>
    <lineage>
        <taxon>Eukaryota</taxon>
        <taxon>Fungi</taxon>
        <taxon>Dikarya</taxon>
        <taxon>Basidiomycota</taxon>
        <taxon>Pucciniomycotina</taxon>
        <taxon>Pucciniomycetes</taxon>
        <taxon>Pucciniales</taxon>
        <taxon>Pucciniaceae</taxon>
        <taxon>Puccinia</taxon>
    </lineage>
</organism>
<evidence type="ECO:0000313" key="4">
    <source>
        <dbReference type="Proteomes" id="UP000235392"/>
    </source>
</evidence>
<sequence>MNVYGNKKFAKLLKTHKEVCNNLIDKFCFMVVFRYNLIMRSNSFSFCVGAKQQAVANISQKRNDIVQECLQTVCNFREIDWQENLYAPGQAYFNIDPLTSQPQGRISYQSLAAHHPLPYMATPESVPYHGGEHSNNQFSATNPYGCQPEVGYDFYYSNNGIRPPSHYNYNPQPRSNWS</sequence>
<protein>
    <submittedName>
        <fullName evidence="2">Uncharacterized protein</fullName>
    </submittedName>
</protein>
<dbReference type="AlphaFoldDB" id="A0A2N5VLE6"/>
<dbReference type="EMBL" id="PGCJ01000088">
    <property type="protein sequence ID" value="PLW50797.1"/>
    <property type="molecule type" value="Genomic_DNA"/>
</dbReference>
<gene>
    <name evidence="2" type="ORF">PCANC_14310</name>
    <name evidence="1" type="ORF">PCASD_11788</name>
</gene>
<dbReference type="Proteomes" id="UP000235392">
    <property type="component" value="Unassembled WGS sequence"/>
</dbReference>
<evidence type="ECO:0000313" key="2">
    <source>
        <dbReference type="EMBL" id="PLW50797.1"/>
    </source>
</evidence>
<dbReference type="Proteomes" id="UP000235388">
    <property type="component" value="Unassembled WGS sequence"/>
</dbReference>
<comment type="caution">
    <text evidence="2">The sequence shown here is derived from an EMBL/GenBank/DDBJ whole genome shotgun (WGS) entry which is preliminary data.</text>
</comment>
<name>A0A2N5VLE6_9BASI</name>
<keyword evidence="3" id="KW-1185">Reference proteome</keyword>
<dbReference type="STRING" id="200324.A0A2N5VLE6"/>
<evidence type="ECO:0000313" key="3">
    <source>
        <dbReference type="Proteomes" id="UP000235388"/>
    </source>
</evidence>
<dbReference type="EMBL" id="PGCI01000133">
    <property type="protein sequence ID" value="PLW38081.1"/>
    <property type="molecule type" value="Genomic_DNA"/>
</dbReference>
<reference evidence="3 4" key="1">
    <citation type="submission" date="2017-11" db="EMBL/GenBank/DDBJ databases">
        <title>De novo assembly and phasing of dikaryotic genomes from two isolates of Puccinia coronata f. sp. avenae, the causal agent of oat crown rust.</title>
        <authorList>
            <person name="Miller M.E."/>
            <person name="Zhang Y."/>
            <person name="Omidvar V."/>
            <person name="Sperschneider J."/>
            <person name="Schwessinger B."/>
            <person name="Raley C."/>
            <person name="Palmer J.M."/>
            <person name="Garnica D."/>
            <person name="Upadhyaya N."/>
            <person name="Rathjen J."/>
            <person name="Taylor J.M."/>
            <person name="Park R.F."/>
            <person name="Dodds P.N."/>
            <person name="Hirsch C.D."/>
            <person name="Kianian S.F."/>
            <person name="Figueroa M."/>
        </authorList>
    </citation>
    <scope>NUCLEOTIDE SEQUENCE [LARGE SCALE GENOMIC DNA]</scope>
    <source>
        <strain evidence="2">12NC29</strain>
        <strain evidence="1">12SD80</strain>
    </source>
</reference>
<dbReference type="OrthoDB" id="2515405at2759"/>